<protein>
    <submittedName>
        <fullName evidence="1">Kinesin-like protein KIF20A</fullName>
    </submittedName>
</protein>
<keyword evidence="2" id="KW-1185">Reference proteome</keyword>
<reference evidence="1 2" key="1">
    <citation type="submission" date="2013-11" db="EMBL/GenBank/DDBJ databases">
        <title>The Damaraland mole rat (Fukomys damarensis) genome and evolution of African mole rats.</title>
        <authorList>
            <person name="Gladyshev V.N."/>
            <person name="Fang X."/>
        </authorList>
    </citation>
    <scope>NUCLEOTIDE SEQUENCE [LARGE SCALE GENOMIC DNA]</scope>
    <source>
        <tissue evidence="1">Liver</tissue>
    </source>
</reference>
<dbReference type="EMBL" id="KN121921">
    <property type="protein sequence ID" value="KFO34682.1"/>
    <property type="molecule type" value="Genomic_DNA"/>
</dbReference>
<evidence type="ECO:0000313" key="2">
    <source>
        <dbReference type="Proteomes" id="UP000028990"/>
    </source>
</evidence>
<gene>
    <name evidence="1" type="ORF">H920_03932</name>
</gene>
<dbReference type="AlphaFoldDB" id="A0A091DUC6"/>
<accession>A0A091DUC6</accession>
<sequence>MYEEKLKKEGEIGTAALTSDLPPACLGPAPGTGSHALPCGSRYCSSTKKDQTLAELQNNTMLVKLDLQKKAACISEQYHTVVKLQGQSSAKKHLGANQENQQPN</sequence>
<dbReference type="Proteomes" id="UP000028990">
    <property type="component" value="Unassembled WGS sequence"/>
</dbReference>
<proteinExistence type="predicted"/>
<organism evidence="1 2">
    <name type="scientific">Fukomys damarensis</name>
    <name type="common">Damaraland mole rat</name>
    <name type="synonym">Cryptomys damarensis</name>
    <dbReference type="NCBI Taxonomy" id="885580"/>
    <lineage>
        <taxon>Eukaryota</taxon>
        <taxon>Metazoa</taxon>
        <taxon>Chordata</taxon>
        <taxon>Craniata</taxon>
        <taxon>Vertebrata</taxon>
        <taxon>Euteleostomi</taxon>
        <taxon>Mammalia</taxon>
        <taxon>Eutheria</taxon>
        <taxon>Euarchontoglires</taxon>
        <taxon>Glires</taxon>
        <taxon>Rodentia</taxon>
        <taxon>Hystricomorpha</taxon>
        <taxon>Bathyergidae</taxon>
        <taxon>Fukomys</taxon>
    </lineage>
</organism>
<name>A0A091DUC6_FUKDA</name>
<evidence type="ECO:0000313" key="1">
    <source>
        <dbReference type="EMBL" id="KFO34682.1"/>
    </source>
</evidence>